<dbReference type="EMBL" id="JBHRSK010000002">
    <property type="protein sequence ID" value="MFC2966798.1"/>
    <property type="molecule type" value="Genomic_DNA"/>
</dbReference>
<dbReference type="Gene3D" id="3.40.50.2000">
    <property type="entry name" value="Glycogen Phosphorylase B"/>
    <property type="match status" value="2"/>
</dbReference>
<dbReference type="GO" id="GO:0016757">
    <property type="term" value="F:glycosyltransferase activity"/>
    <property type="evidence" value="ECO:0007669"/>
    <property type="project" value="UniProtKB-KW"/>
</dbReference>
<name>A0ABV7ACS2_9RHOB</name>
<dbReference type="InterPro" id="IPR028098">
    <property type="entry name" value="Glyco_trans_4-like_N"/>
</dbReference>
<dbReference type="CDD" id="cd03801">
    <property type="entry name" value="GT4_PimA-like"/>
    <property type="match status" value="1"/>
</dbReference>
<accession>A0ABV7ACS2</accession>
<dbReference type="SUPFAM" id="SSF53756">
    <property type="entry name" value="UDP-Glycosyltransferase/glycogen phosphorylase"/>
    <property type="match status" value="1"/>
</dbReference>
<protein>
    <submittedName>
        <fullName evidence="2">Glycosyltransferase family 4 protein</fullName>
        <ecNumber evidence="2">2.4.-.-</ecNumber>
    </submittedName>
</protein>
<evidence type="ECO:0000313" key="3">
    <source>
        <dbReference type="Proteomes" id="UP001595443"/>
    </source>
</evidence>
<dbReference type="PANTHER" id="PTHR12526:SF638">
    <property type="entry name" value="SPORE COAT PROTEIN SA"/>
    <property type="match status" value="1"/>
</dbReference>
<proteinExistence type="predicted"/>
<sequence length="351" mass="37092">MAAPPTLRFVSRKWPPAMGGMETYALRLSSELRRYARVDPIVLPGRPDGGVPGAFALLGFGAKAALRLLATRHPADITHVADLASWPLALAARLRAPRSRIALSAHGTDVSYAFRPGLRGRLYRAYLRLGARLLPRSVVVCNSTATAALARRLGFGNTPRVALATDLEPAPRGLPSRRILFAGRLLPQKGCGWFIREVLPQLAGDIALDVAGHVWDRDEAAALDNPRVRYLGVLDAETLARAYAGALCVVLPNIDGAHPSFEGFGLVAVEAAAAGGIVLAAAHSGLNDAVIDGVTGTKLPSGDAAAWAAAITDVAGWTPDQREAAATRASEAAREHFSWERVARETVAAYG</sequence>
<feature type="domain" description="Glycosyltransferase subfamily 4-like N-terminal" evidence="1">
    <location>
        <begin position="18"/>
        <end position="156"/>
    </location>
</feature>
<dbReference type="RefSeq" id="WP_377831424.1">
    <property type="nucleotide sequence ID" value="NZ_JBHRSK010000002.1"/>
</dbReference>
<dbReference type="EC" id="2.4.-.-" evidence="2"/>
<dbReference type="Pfam" id="PF13439">
    <property type="entry name" value="Glyco_transf_4"/>
    <property type="match status" value="1"/>
</dbReference>
<gene>
    <name evidence="2" type="ORF">ACFOES_01705</name>
</gene>
<keyword evidence="2" id="KW-0808">Transferase</keyword>
<dbReference type="PANTHER" id="PTHR12526">
    <property type="entry name" value="GLYCOSYLTRANSFERASE"/>
    <property type="match status" value="1"/>
</dbReference>
<evidence type="ECO:0000313" key="2">
    <source>
        <dbReference type="EMBL" id="MFC2966798.1"/>
    </source>
</evidence>
<reference evidence="3" key="1">
    <citation type="journal article" date="2019" name="Int. J. Syst. Evol. Microbiol.">
        <title>The Global Catalogue of Microorganisms (GCM) 10K type strain sequencing project: providing services to taxonomists for standard genome sequencing and annotation.</title>
        <authorList>
            <consortium name="The Broad Institute Genomics Platform"/>
            <consortium name="The Broad Institute Genome Sequencing Center for Infectious Disease"/>
            <person name="Wu L."/>
            <person name="Ma J."/>
        </authorList>
    </citation>
    <scope>NUCLEOTIDE SEQUENCE [LARGE SCALE GENOMIC DNA]</scope>
    <source>
        <strain evidence="3">KCTC 62192</strain>
    </source>
</reference>
<dbReference type="Pfam" id="PF13692">
    <property type="entry name" value="Glyco_trans_1_4"/>
    <property type="match status" value="1"/>
</dbReference>
<dbReference type="Proteomes" id="UP001595443">
    <property type="component" value="Unassembled WGS sequence"/>
</dbReference>
<organism evidence="2 3">
    <name type="scientific">Acidimangrovimonas pyrenivorans</name>
    <dbReference type="NCBI Taxonomy" id="2030798"/>
    <lineage>
        <taxon>Bacteria</taxon>
        <taxon>Pseudomonadati</taxon>
        <taxon>Pseudomonadota</taxon>
        <taxon>Alphaproteobacteria</taxon>
        <taxon>Rhodobacterales</taxon>
        <taxon>Paracoccaceae</taxon>
        <taxon>Acidimangrovimonas</taxon>
    </lineage>
</organism>
<comment type="caution">
    <text evidence="2">The sequence shown here is derived from an EMBL/GenBank/DDBJ whole genome shotgun (WGS) entry which is preliminary data.</text>
</comment>
<keyword evidence="3" id="KW-1185">Reference proteome</keyword>
<keyword evidence="2" id="KW-0328">Glycosyltransferase</keyword>
<evidence type="ECO:0000259" key="1">
    <source>
        <dbReference type="Pfam" id="PF13439"/>
    </source>
</evidence>